<dbReference type="OrthoDB" id="101044at2157"/>
<dbReference type="HOGENOM" id="CLU_123170_1_1_2"/>
<gene>
    <name evidence="2" type="ordered locus">Vdis_1357</name>
</gene>
<dbReference type="PROSITE" id="PS50910">
    <property type="entry name" value="HEPN"/>
    <property type="match status" value="1"/>
</dbReference>
<feature type="domain" description="HEPN" evidence="1">
    <location>
        <begin position="7"/>
        <end position="131"/>
    </location>
</feature>
<dbReference type="SMART" id="SM00748">
    <property type="entry name" value="HEPN"/>
    <property type="match status" value="1"/>
</dbReference>
<dbReference type="AlphaFoldDB" id="E1QSF0"/>
<name>E1QSF0_VULDI</name>
<dbReference type="eggNOG" id="arCOG01191">
    <property type="taxonomic scope" value="Archaea"/>
</dbReference>
<dbReference type="GeneID" id="9752289"/>
<dbReference type="RefSeq" id="WP_013336468.1">
    <property type="nucleotide sequence ID" value="NC_014537.1"/>
</dbReference>
<evidence type="ECO:0000259" key="1">
    <source>
        <dbReference type="PROSITE" id="PS50910"/>
    </source>
</evidence>
<reference evidence="3" key="2">
    <citation type="journal article" date="2010" name="Stand. Genomic Sci.">
        <title>Complete genome sequence of Vulcanisaeta distributa type strain (IC-017T).</title>
        <authorList>
            <person name="Mavromatis K."/>
            <person name="Sikorski J."/>
            <person name="Pabst E."/>
            <person name="Teshima H."/>
            <person name="Lapidus A."/>
            <person name="Lucas S."/>
            <person name="Nolan M."/>
            <person name="Glavina Del Rio T."/>
            <person name="Cheng J."/>
            <person name="Bruce D."/>
            <person name="Goodwin L."/>
            <person name="Pitluck S."/>
            <person name="Liolios K."/>
            <person name="Ivanova N."/>
            <person name="Mikhailova N."/>
            <person name="Pati A."/>
            <person name="Chen A."/>
            <person name="Palaniappan K."/>
            <person name="Land M."/>
            <person name="Hauser L."/>
            <person name="Chang Y."/>
            <person name="Jeffries C."/>
            <person name="Rohde M."/>
            <person name="Spring S."/>
            <person name="Goker M."/>
            <person name="Wirth R."/>
            <person name="Woyke T."/>
            <person name="Bristow J."/>
            <person name="Eisen J."/>
            <person name="Markowitz V."/>
            <person name="Hugenholtz P."/>
            <person name="Klenk H."/>
            <person name="Kyrpides N."/>
        </authorList>
    </citation>
    <scope>NUCLEOTIDE SEQUENCE [LARGE SCALE GENOMIC DNA]</scope>
    <source>
        <strain evidence="3">DSM 14429 / JCM 11212 / NBRC 100878 / IC-017</strain>
    </source>
</reference>
<reference evidence="2 3" key="1">
    <citation type="journal article" date="2010" name="Stand. Genomic Sci.">
        <title>Complete genome sequence of Vulcanisaeta distributa type strain (IC-017).</title>
        <authorList>
            <person name="Mavromatis K."/>
            <person name="Sikorski J."/>
            <person name="Pabst E."/>
            <person name="Teshima H."/>
            <person name="Lapidus A."/>
            <person name="Lucas S."/>
            <person name="Nolan M."/>
            <person name="Glavina Del Rio T."/>
            <person name="Cheng J.F."/>
            <person name="Bruce D."/>
            <person name="Goodwin L."/>
            <person name="Pitluck S."/>
            <person name="Liolios K."/>
            <person name="Ivanova N."/>
            <person name="Mikhailova N."/>
            <person name="Pati A."/>
            <person name="Chen A."/>
            <person name="Palaniappan K."/>
            <person name="Land M."/>
            <person name="Hauser L."/>
            <person name="Chang Y.J."/>
            <person name="Jeffries C.D."/>
            <person name="Rohde M."/>
            <person name="Spring S."/>
            <person name="Goker M."/>
            <person name="Wirth R."/>
            <person name="Woyke T."/>
            <person name="Bristow J."/>
            <person name="Eisen J.A."/>
            <person name="Markowitz V."/>
            <person name="Hugenholtz P."/>
            <person name="Klenk H.P."/>
            <person name="Kyrpides N.C."/>
        </authorList>
    </citation>
    <scope>NUCLEOTIDE SEQUENCE [LARGE SCALE GENOMIC DNA]</scope>
    <source>
        <strain evidence="3">DSM 14429 / JCM 11212 / NBRC 100878 / IC-017</strain>
    </source>
</reference>
<evidence type="ECO:0000313" key="3">
    <source>
        <dbReference type="Proteomes" id="UP000006681"/>
    </source>
</evidence>
<keyword evidence="3" id="KW-1185">Reference proteome</keyword>
<evidence type="ECO:0000313" key="2">
    <source>
        <dbReference type="EMBL" id="ADN50743.1"/>
    </source>
</evidence>
<dbReference type="SUPFAM" id="SSF81593">
    <property type="entry name" value="Nucleotidyltransferase substrate binding subunit/domain"/>
    <property type="match status" value="1"/>
</dbReference>
<sequence length="138" mass="15751">MSGLYVSKLKRRALNALRIAENTDDFDLAMFLIDQALQLYIKAVYFELFGSKVRGHGIRELIGMLIKGLGSQGFSELVRELRDFVIYNRDILIMLEEAYTEGRYGEISYDIDDISKALNVAKELIRLLDRVVSNVKLG</sequence>
<organism evidence="2 3">
    <name type="scientific">Vulcanisaeta distributa (strain DSM 14429 / JCM 11212 / NBRC 100878 / IC-017)</name>
    <dbReference type="NCBI Taxonomy" id="572478"/>
    <lineage>
        <taxon>Archaea</taxon>
        <taxon>Thermoproteota</taxon>
        <taxon>Thermoprotei</taxon>
        <taxon>Thermoproteales</taxon>
        <taxon>Thermoproteaceae</taxon>
        <taxon>Vulcanisaeta</taxon>
    </lineage>
</organism>
<proteinExistence type="predicted"/>
<dbReference type="STRING" id="572478.Vdis_1357"/>
<dbReference type="EMBL" id="CP002100">
    <property type="protein sequence ID" value="ADN50743.1"/>
    <property type="molecule type" value="Genomic_DNA"/>
</dbReference>
<dbReference type="Proteomes" id="UP000006681">
    <property type="component" value="Chromosome"/>
</dbReference>
<accession>E1QSF0</accession>
<dbReference type="Pfam" id="PF05168">
    <property type="entry name" value="HEPN"/>
    <property type="match status" value="1"/>
</dbReference>
<dbReference type="Gene3D" id="1.20.120.330">
    <property type="entry name" value="Nucleotidyltransferases domain 2"/>
    <property type="match status" value="1"/>
</dbReference>
<dbReference type="KEGG" id="vdi:Vdis_1357"/>
<dbReference type="InterPro" id="IPR007842">
    <property type="entry name" value="HEPN_dom"/>
</dbReference>
<protein>
    <submittedName>
        <fullName evidence="2">HEPN domain protein</fullName>
    </submittedName>
</protein>